<protein>
    <submittedName>
        <fullName evidence="5">FadR/GntR family transcriptional regulator</fullName>
    </submittedName>
</protein>
<evidence type="ECO:0000313" key="6">
    <source>
        <dbReference type="Proteomes" id="UP001292216"/>
    </source>
</evidence>
<dbReference type="SUPFAM" id="SSF48008">
    <property type="entry name" value="GntR ligand-binding domain-like"/>
    <property type="match status" value="1"/>
</dbReference>
<dbReference type="PANTHER" id="PTHR43537">
    <property type="entry name" value="TRANSCRIPTIONAL REGULATOR, GNTR FAMILY"/>
    <property type="match status" value="1"/>
</dbReference>
<dbReference type="SUPFAM" id="SSF46785">
    <property type="entry name" value="Winged helix' DNA-binding domain"/>
    <property type="match status" value="1"/>
</dbReference>
<dbReference type="InterPro" id="IPR000524">
    <property type="entry name" value="Tscrpt_reg_HTH_GntR"/>
</dbReference>
<dbReference type="InterPro" id="IPR036388">
    <property type="entry name" value="WH-like_DNA-bd_sf"/>
</dbReference>
<keyword evidence="3" id="KW-0804">Transcription</keyword>
<dbReference type="SMART" id="SM00895">
    <property type="entry name" value="FCD"/>
    <property type="match status" value="1"/>
</dbReference>
<evidence type="ECO:0000256" key="2">
    <source>
        <dbReference type="ARBA" id="ARBA00023125"/>
    </source>
</evidence>
<dbReference type="InterPro" id="IPR011711">
    <property type="entry name" value="GntR_C"/>
</dbReference>
<dbReference type="CDD" id="cd07377">
    <property type="entry name" value="WHTH_GntR"/>
    <property type="match status" value="1"/>
</dbReference>
<organism evidence="5 6">
    <name type="scientific">Paenibacillus phoenicis</name>
    <dbReference type="NCBI Taxonomy" id="554117"/>
    <lineage>
        <taxon>Bacteria</taxon>
        <taxon>Bacillati</taxon>
        <taxon>Bacillota</taxon>
        <taxon>Bacilli</taxon>
        <taxon>Bacillales</taxon>
        <taxon>Paenibacillaceae</taxon>
        <taxon>Paenibacillus</taxon>
    </lineage>
</organism>
<dbReference type="SMART" id="SM00345">
    <property type="entry name" value="HTH_GNTR"/>
    <property type="match status" value="1"/>
</dbReference>
<dbReference type="Proteomes" id="UP001292216">
    <property type="component" value="Unassembled WGS sequence"/>
</dbReference>
<dbReference type="EMBL" id="JAYERP010000001">
    <property type="protein sequence ID" value="MEA3569755.1"/>
    <property type="molecule type" value="Genomic_DNA"/>
</dbReference>
<dbReference type="PROSITE" id="PS50949">
    <property type="entry name" value="HTH_GNTR"/>
    <property type="match status" value="1"/>
</dbReference>
<dbReference type="InterPro" id="IPR036390">
    <property type="entry name" value="WH_DNA-bd_sf"/>
</dbReference>
<accession>A0ABU5PIQ0</accession>
<evidence type="ECO:0000256" key="3">
    <source>
        <dbReference type="ARBA" id="ARBA00023163"/>
    </source>
</evidence>
<sequence length="237" mass="26736">MDLGKKNYEIITEELERIIETGKVKPGEKLETIENMAKRYRVGRSTVREAISHLKARGLLETRQGGGTYVRAQALESMAAQQIKNREDLQQLLEVRSILEVGSIELAALHRSEADLAELSEIVGLMEEAIGNEEISQVHDVNFHLAIAKATQNPLLRQMMESISAMMMRTIRDSRSLWLFSEQESAHRLFQEHRQMLEAIREQNPRAAADLMRTHLTKVGHALMGASDKPGAPESIE</sequence>
<name>A0ABU5PIQ0_9BACL</name>
<evidence type="ECO:0000259" key="4">
    <source>
        <dbReference type="PROSITE" id="PS50949"/>
    </source>
</evidence>
<keyword evidence="6" id="KW-1185">Reference proteome</keyword>
<proteinExistence type="predicted"/>
<gene>
    <name evidence="5" type="ORF">U9M73_07050</name>
</gene>
<dbReference type="InterPro" id="IPR008920">
    <property type="entry name" value="TF_FadR/GntR_C"/>
</dbReference>
<reference evidence="5 6" key="1">
    <citation type="submission" date="2023-12" db="EMBL/GenBank/DDBJ databases">
        <title>Whole genome sequencing of Paenibacillus phoenicis isolated from the Phoenix Mars Lander spacecraft assembly facility.</title>
        <authorList>
            <person name="Garcia A."/>
            <person name="Venkateswaran K."/>
        </authorList>
    </citation>
    <scope>NUCLEOTIDE SEQUENCE [LARGE SCALE GENOMIC DNA]</scope>
    <source>
        <strain evidence="5 6">3PO2SA</strain>
    </source>
</reference>
<dbReference type="RefSeq" id="WP_260070777.1">
    <property type="nucleotide sequence ID" value="NZ_CBCSKM010000003.1"/>
</dbReference>
<feature type="domain" description="HTH gntR-type" evidence="4">
    <location>
        <begin position="5"/>
        <end position="73"/>
    </location>
</feature>
<comment type="caution">
    <text evidence="5">The sequence shown here is derived from an EMBL/GenBank/DDBJ whole genome shotgun (WGS) entry which is preliminary data.</text>
</comment>
<dbReference type="Gene3D" id="1.10.10.10">
    <property type="entry name" value="Winged helix-like DNA-binding domain superfamily/Winged helix DNA-binding domain"/>
    <property type="match status" value="1"/>
</dbReference>
<dbReference type="Pfam" id="PF00392">
    <property type="entry name" value="GntR"/>
    <property type="match status" value="1"/>
</dbReference>
<dbReference type="PANTHER" id="PTHR43537:SF5">
    <property type="entry name" value="UXU OPERON TRANSCRIPTIONAL REGULATOR"/>
    <property type="match status" value="1"/>
</dbReference>
<keyword evidence="1" id="KW-0805">Transcription regulation</keyword>
<dbReference type="Pfam" id="PF07729">
    <property type="entry name" value="FCD"/>
    <property type="match status" value="1"/>
</dbReference>
<evidence type="ECO:0000256" key="1">
    <source>
        <dbReference type="ARBA" id="ARBA00023015"/>
    </source>
</evidence>
<keyword evidence="2" id="KW-0238">DNA-binding</keyword>
<evidence type="ECO:0000313" key="5">
    <source>
        <dbReference type="EMBL" id="MEA3569755.1"/>
    </source>
</evidence>
<dbReference type="Gene3D" id="1.20.120.530">
    <property type="entry name" value="GntR ligand-binding domain-like"/>
    <property type="match status" value="1"/>
</dbReference>
<dbReference type="PRINTS" id="PR00035">
    <property type="entry name" value="HTHGNTR"/>
</dbReference>